<name>A0A8S9YG06_9TREM</name>
<dbReference type="OrthoDB" id="6236900at2759"/>
<dbReference type="EMBL" id="JTDE01006451">
    <property type="protein sequence ID" value="KAF7243793.1"/>
    <property type="molecule type" value="Genomic_DNA"/>
</dbReference>
<evidence type="ECO:0000313" key="1">
    <source>
        <dbReference type="EMBL" id="KAF7243793.1"/>
    </source>
</evidence>
<protein>
    <submittedName>
        <fullName evidence="1">Uncharacterized protein</fullName>
    </submittedName>
</protein>
<proteinExistence type="predicted"/>
<dbReference type="SUPFAM" id="SSF47862">
    <property type="entry name" value="Saposin"/>
    <property type="match status" value="1"/>
</dbReference>
<accession>A0A8S9YG06</accession>
<dbReference type="AlphaFoldDB" id="A0A8S9YG06"/>
<gene>
    <name evidence="1" type="ORF">EG68_09940</name>
</gene>
<organism evidence="1 2">
    <name type="scientific">Paragonimus skrjabini miyazakii</name>
    <dbReference type="NCBI Taxonomy" id="59628"/>
    <lineage>
        <taxon>Eukaryota</taxon>
        <taxon>Metazoa</taxon>
        <taxon>Spiralia</taxon>
        <taxon>Lophotrochozoa</taxon>
        <taxon>Platyhelminthes</taxon>
        <taxon>Trematoda</taxon>
        <taxon>Digenea</taxon>
        <taxon>Plagiorchiida</taxon>
        <taxon>Troglotremata</taxon>
        <taxon>Troglotrematidae</taxon>
        <taxon>Paragonimus</taxon>
    </lineage>
</organism>
<reference evidence="1" key="1">
    <citation type="submission" date="2019-07" db="EMBL/GenBank/DDBJ databases">
        <title>Annotation for the trematode Paragonimus miyazaki's.</title>
        <authorList>
            <person name="Choi Y.-J."/>
        </authorList>
    </citation>
    <scope>NUCLEOTIDE SEQUENCE</scope>
    <source>
        <strain evidence="1">Japan</strain>
    </source>
</reference>
<evidence type="ECO:0000313" key="2">
    <source>
        <dbReference type="Proteomes" id="UP000822476"/>
    </source>
</evidence>
<comment type="caution">
    <text evidence="1">The sequence shown here is derived from an EMBL/GenBank/DDBJ whole genome shotgun (WGS) entry which is preliminary data.</text>
</comment>
<keyword evidence="2" id="KW-1185">Reference proteome</keyword>
<sequence length="88" mass="9729">MVDHVEQIILSEAFLNELHGVVLGLCDTTTIVRNLCYKIMDGLFYNAVNTVKTQFDAKHICAVSPFLDRLSILVGLTQARSALSSCSR</sequence>
<dbReference type="InterPro" id="IPR011001">
    <property type="entry name" value="Saposin-like"/>
</dbReference>
<dbReference type="Proteomes" id="UP000822476">
    <property type="component" value="Unassembled WGS sequence"/>
</dbReference>